<dbReference type="Proteomes" id="UP001189429">
    <property type="component" value="Unassembled WGS sequence"/>
</dbReference>
<dbReference type="SUPFAM" id="SSF52540">
    <property type="entry name" value="P-loop containing nucleoside triphosphate hydrolases"/>
    <property type="match status" value="1"/>
</dbReference>
<accession>A0ABN9VFW3</accession>
<reference evidence="2" key="1">
    <citation type="submission" date="2023-10" db="EMBL/GenBank/DDBJ databases">
        <authorList>
            <person name="Chen Y."/>
            <person name="Shah S."/>
            <person name="Dougan E. K."/>
            <person name="Thang M."/>
            <person name="Chan C."/>
        </authorList>
    </citation>
    <scope>NUCLEOTIDE SEQUENCE [LARGE SCALE GENOMIC DNA]</scope>
</reference>
<dbReference type="EMBL" id="CAUYUJ010017094">
    <property type="protein sequence ID" value="CAK0871660.1"/>
    <property type="molecule type" value="Genomic_DNA"/>
</dbReference>
<keyword evidence="3" id="KW-1185">Reference proteome</keyword>
<dbReference type="InterPro" id="IPR003439">
    <property type="entry name" value="ABC_transporter-like_ATP-bd"/>
</dbReference>
<evidence type="ECO:0000313" key="2">
    <source>
        <dbReference type="EMBL" id="CAK0871660.1"/>
    </source>
</evidence>
<proteinExistence type="predicted"/>
<dbReference type="InterPro" id="IPR027417">
    <property type="entry name" value="P-loop_NTPase"/>
</dbReference>
<name>A0ABN9VFW3_9DINO</name>
<evidence type="ECO:0000259" key="1">
    <source>
        <dbReference type="Pfam" id="PF00005"/>
    </source>
</evidence>
<sequence length="225" mass="25050">MNCARGMGWVWPRHRRARLRIYMFFSAEAVLKGLHRPDEGGSAGDGEGATISLGVFLATVGIFGDVSDLFGDLYQKLLSINKLLEPLHDVTVFFNLPTELLELKQVNRQLRTMTKKLQAEAMQKPEPSLESGLVKTDLIPIKVVEMSFRYHGPVGDIDDADGWLFRNVNLSVDQGRLVALVGAHGTGKATFLRLLGRRIFPTEGSVYPICLRTFESCSFPRTLSL</sequence>
<organism evidence="2 3">
    <name type="scientific">Prorocentrum cordatum</name>
    <dbReference type="NCBI Taxonomy" id="2364126"/>
    <lineage>
        <taxon>Eukaryota</taxon>
        <taxon>Sar</taxon>
        <taxon>Alveolata</taxon>
        <taxon>Dinophyceae</taxon>
        <taxon>Prorocentrales</taxon>
        <taxon>Prorocentraceae</taxon>
        <taxon>Prorocentrum</taxon>
    </lineage>
</organism>
<gene>
    <name evidence="2" type="ORF">PCOR1329_LOCUS57422</name>
</gene>
<dbReference type="InterPro" id="IPR039421">
    <property type="entry name" value="Type_1_exporter"/>
</dbReference>
<dbReference type="Pfam" id="PF00005">
    <property type="entry name" value="ABC_tran"/>
    <property type="match status" value="1"/>
</dbReference>
<dbReference type="Gene3D" id="3.40.50.300">
    <property type="entry name" value="P-loop containing nucleotide triphosphate hydrolases"/>
    <property type="match status" value="1"/>
</dbReference>
<protein>
    <recommendedName>
        <fullName evidence="1">ABC transporter domain-containing protein</fullName>
    </recommendedName>
</protein>
<evidence type="ECO:0000313" key="3">
    <source>
        <dbReference type="Proteomes" id="UP001189429"/>
    </source>
</evidence>
<comment type="caution">
    <text evidence="2">The sequence shown here is derived from an EMBL/GenBank/DDBJ whole genome shotgun (WGS) entry which is preliminary data.</text>
</comment>
<dbReference type="PANTHER" id="PTHR24221">
    <property type="entry name" value="ATP-BINDING CASSETTE SUB-FAMILY B"/>
    <property type="match status" value="1"/>
</dbReference>
<feature type="domain" description="ABC transporter" evidence="1">
    <location>
        <begin position="166"/>
        <end position="206"/>
    </location>
</feature>
<dbReference type="PANTHER" id="PTHR24221:SF654">
    <property type="entry name" value="ATP-BINDING CASSETTE SUB-FAMILY B MEMBER 6"/>
    <property type="match status" value="1"/>
</dbReference>